<evidence type="ECO:0000259" key="8">
    <source>
        <dbReference type="Pfam" id="PF01343"/>
    </source>
</evidence>
<dbReference type="Gene3D" id="6.20.330.10">
    <property type="match status" value="1"/>
</dbReference>
<organism evidence="9 10">
    <name type="scientific">Thalassotalea insulae</name>
    <dbReference type="NCBI Taxonomy" id="2056778"/>
    <lineage>
        <taxon>Bacteria</taxon>
        <taxon>Pseudomonadati</taxon>
        <taxon>Pseudomonadota</taxon>
        <taxon>Gammaproteobacteria</taxon>
        <taxon>Alteromonadales</taxon>
        <taxon>Colwelliaceae</taxon>
        <taxon>Thalassotalea</taxon>
    </lineage>
</organism>
<dbReference type="PIRSF" id="PIRSF001217">
    <property type="entry name" value="Protease_4_SppA"/>
    <property type="match status" value="1"/>
</dbReference>
<comment type="subcellular location">
    <subcellularLocation>
        <location evidence="1">Membrane</location>
    </subcellularLocation>
</comment>
<keyword evidence="4" id="KW-0378">Hydrolase</keyword>
<keyword evidence="5" id="KW-0720">Serine protease</keyword>
<dbReference type="RefSeq" id="WP_284246314.1">
    <property type="nucleotide sequence ID" value="NZ_BSST01000001.1"/>
</dbReference>
<evidence type="ECO:0000256" key="5">
    <source>
        <dbReference type="ARBA" id="ARBA00022825"/>
    </source>
</evidence>
<dbReference type="InterPro" id="IPR002142">
    <property type="entry name" value="Peptidase_S49"/>
</dbReference>
<gene>
    <name evidence="9" type="primary">sppA</name>
    <name evidence="9" type="ORF">tinsulaeT_36740</name>
</gene>
<evidence type="ECO:0000256" key="3">
    <source>
        <dbReference type="ARBA" id="ARBA00022670"/>
    </source>
</evidence>
<dbReference type="InterPro" id="IPR029045">
    <property type="entry name" value="ClpP/crotonase-like_dom_sf"/>
</dbReference>
<dbReference type="GO" id="GO:0006508">
    <property type="term" value="P:proteolysis"/>
    <property type="evidence" value="ECO:0007669"/>
    <property type="project" value="UniProtKB-KW"/>
</dbReference>
<dbReference type="CDD" id="cd07018">
    <property type="entry name" value="S49_SppA_67K_type"/>
    <property type="match status" value="1"/>
</dbReference>
<reference evidence="9 10" key="1">
    <citation type="submission" date="2023-03" db="EMBL/GenBank/DDBJ databases">
        <title>Draft genome sequence of Thalassotalea insulae KCTC 62186T.</title>
        <authorList>
            <person name="Sawabe T."/>
        </authorList>
    </citation>
    <scope>NUCLEOTIDE SEQUENCE [LARGE SCALE GENOMIC DNA]</scope>
    <source>
        <strain evidence="9 10">KCTC 62186</strain>
    </source>
</reference>
<evidence type="ECO:0000256" key="7">
    <source>
        <dbReference type="SAM" id="Phobius"/>
    </source>
</evidence>
<feature type="domain" description="Peptidase S49" evidence="8">
    <location>
        <begin position="138"/>
        <end position="292"/>
    </location>
</feature>
<dbReference type="NCBIfam" id="TIGR00706">
    <property type="entry name" value="SppA_dom"/>
    <property type="match status" value="1"/>
</dbReference>
<keyword evidence="3 9" id="KW-0645">Protease</keyword>
<dbReference type="InterPro" id="IPR004634">
    <property type="entry name" value="Pept_S49_pIV"/>
</dbReference>
<keyword evidence="6 7" id="KW-0472">Membrane</keyword>
<name>A0ABQ6GYM8_9GAMM</name>
<evidence type="ECO:0000256" key="6">
    <source>
        <dbReference type="ARBA" id="ARBA00023136"/>
    </source>
</evidence>
<evidence type="ECO:0000256" key="2">
    <source>
        <dbReference type="ARBA" id="ARBA00008683"/>
    </source>
</evidence>
<feature type="transmembrane region" description="Helical" evidence="7">
    <location>
        <begin position="21"/>
        <end position="43"/>
    </location>
</feature>
<evidence type="ECO:0000313" key="10">
    <source>
        <dbReference type="Proteomes" id="UP001157186"/>
    </source>
</evidence>
<comment type="caution">
    <text evidence="9">The sequence shown here is derived from an EMBL/GenBank/DDBJ whole genome shotgun (WGS) entry which is preliminary data.</text>
</comment>
<dbReference type="SUPFAM" id="SSF52096">
    <property type="entry name" value="ClpP/crotonase"/>
    <property type="match status" value="2"/>
</dbReference>
<dbReference type="PANTHER" id="PTHR33209:SF1">
    <property type="entry name" value="PEPTIDASE S49 DOMAIN-CONTAINING PROTEIN"/>
    <property type="match status" value="1"/>
</dbReference>
<dbReference type="Proteomes" id="UP001157186">
    <property type="component" value="Unassembled WGS sequence"/>
</dbReference>
<dbReference type="Gene3D" id="3.90.226.10">
    <property type="entry name" value="2-enoyl-CoA Hydratase, Chain A, domain 1"/>
    <property type="match status" value="3"/>
</dbReference>
<proteinExistence type="inferred from homology"/>
<keyword evidence="10" id="KW-1185">Reference proteome</keyword>
<evidence type="ECO:0000256" key="1">
    <source>
        <dbReference type="ARBA" id="ARBA00004370"/>
    </source>
</evidence>
<feature type="domain" description="Peptidase S49" evidence="8">
    <location>
        <begin position="395"/>
        <end position="544"/>
    </location>
</feature>
<dbReference type="Pfam" id="PF01343">
    <property type="entry name" value="Peptidase_S49"/>
    <property type="match status" value="2"/>
</dbReference>
<protein>
    <submittedName>
        <fullName evidence="9">Protease</fullName>
    </submittedName>
</protein>
<dbReference type="GO" id="GO:0008233">
    <property type="term" value="F:peptidase activity"/>
    <property type="evidence" value="ECO:0007669"/>
    <property type="project" value="UniProtKB-KW"/>
</dbReference>
<sequence>MNEHPSAIRRISKSLFQLLNLSRKIIINLVFFILLFVLLIAIFSEEEQVIVPDRAALVLNISGDIVEQKVEIAPMDAFLNEALDQPNERPEVLLSDITDVIDAAKDDNRIQVLVLKLKDMRRAGLTKLRIIADHLEAFKTSGKKIIAFDDQYLQDQYYLASYADEIWLNPNGWMLLDGYGRYQMYFKSALEKLSVSQHIFRVGTYKSAVEPYMRDDMSPAAKEANLAWLNDLWQQYKADVAQQREFSVDNFDETSTALLEKLEKVDGKIAQYALNNHWVDALKTREQIRSAMIDLVGKDKHNSFNHISFKRYLKSIKPAFPFTDPATDKVAVIVAKGTILDGTQKPGTIGGDSTAKYLRKARLNKQVKAVVLRVDSPGGSAYASDIIRQEVELLKEAGKPVIASMGSVAASGGYWISAAADKIYAAPTTITGSIGIFGFFMTLENSLSQLGIHTDGVGTTDFAGFGLTRPLSKEMADILQLGIERGYQDFIELVAQNRHMSLQQVDAIAQGRVWSGIKAKELGLVDELAGLERAIDDAAAMANLSDYDTLLIEKEFTPQDLFLQNLFGRAVKFFPTDSVHQLNSFEQALVKLKQEYQRVSELNDPQGIYSHCLGCEIN</sequence>
<dbReference type="InterPro" id="IPR047272">
    <property type="entry name" value="S49_SppA_C"/>
</dbReference>
<dbReference type="EMBL" id="BSST01000001">
    <property type="protein sequence ID" value="GLX80334.1"/>
    <property type="molecule type" value="Genomic_DNA"/>
</dbReference>
<dbReference type="InterPro" id="IPR047217">
    <property type="entry name" value="S49_SppA_67K_type_N"/>
</dbReference>
<dbReference type="NCBIfam" id="TIGR00705">
    <property type="entry name" value="SppA_67K"/>
    <property type="match status" value="1"/>
</dbReference>
<dbReference type="CDD" id="cd07023">
    <property type="entry name" value="S49_Sppa_N_C"/>
    <property type="match status" value="1"/>
</dbReference>
<dbReference type="InterPro" id="IPR004635">
    <property type="entry name" value="Pept_S49_SppA"/>
</dbReference>
<dbReference type="PANTHER" id="PTHR33209">
    <property type="entry name" value="PROTEASE 4"/>
    <property type="match status" value="1"/>
</dbReference>
<comment type="similarity">
    <text evidence="2">Belongs to the peptidase S49 family.</text>
</comment>
<evidence type="ECO:0000256" key="4">
    <source>
        <dbReference type="ARBA" id="ARBA00022801"/>
    </source>
</evidence>
<keyword evidence="7" id="KW-0812">Transmembrane</keyword>
<keyword evidence="7" id="KW-1133">Transmembrane helix</keyword>
<evidence type="ECO:0000313" key="9">
    <source>
        <dbReference type="EMBL" id="GLX80334.1"/>
    </source>
</evidence>
<accession>A0ABQ6GYM8</accession>